<proteinExistence type="predicted"/>
<dbReference type="Proteomes" id="UP000095230">
    <property type="component" value="Unassembled WGS sequence"/>
</dbReference>
<comment type="caution">
    <text evidence="1">The sequence shown here is derived from an EMBL/GenBank/DDBJ whole genome shotgun (WGS) entry which is preliminary data.</text>
</comment>
<name>A0A1E5IQJ9_SHECO</name>
<accession>A0A1E5IQJ9</accession>
<dbReference type="AlphaFoldDB" id="A0A1E5IQJ9"/>
<dbReference type="OrthoDB" id="9806524at2"/>
<reference evidence="1 2" key="1">
    <citation type="submission" date="2016-07" db="EMBL/GenBank/DDBJ databases">
        <title>Whole-genome of two Shewanella species isolated from a digestive organ of sea cucumber Apostichopus japonicus Selenka 1867.</title>
        <authorList>
            <person name="Hong H.-H."/>
            <person name="Choi H."/>
            <person name="Cheon S."/>
            <person name="Oh J.-S."/>
            <person name="Lee H.-G."/>
            <person name="Park C."/>
        </authorList>
    </citation>
    <scope>NUCLEOTIDE SEQUENCE [LARGE SCALE GENOMIC DNA]</scope>
    <source>
        <strain evidence="1 2">CSB03KR</strain>
    </source>
</reference>
<evidence type="ECO:0000313" key="1">
    <source>
        <dbReference type="EMBL" id="OEG72844.1"/>
    </source>
</evidence>
<dbReference type="InterPro" id="IPR010836">
    <property type="entry name" value="SapC"/>
</dbReference>
<protein>
    <submittedName>
        <fullName evidence="1">Multidrug transporter</fullName>
    </submittedName>
</protein>
<evidence type="ECO:0000313" key="2">
    <source>
        <dbReference type="Proteomes" id="UP000095230"/>
    </source>
</evidence>
<sequence length="232" mass="25891">MSNQITLLDPSKHADLKIGNADFNHLAEQHILPISLHEFARAATEYPIVFVKNAETGEFQAVVMLGLKPGQNLSVAEGQWLGQYVPNVAKDYPLGVVLNADQPDKIWIGIRENCPQVGTEKGEALFANGEETPFFTQRREAIVRHFEEDQASKAILQLLAKKELFVQQALTINVNGEQRNINGLYMISEAKLNELSDEDFLDLRKRGLLGPIYGHLTSQHQVHRLARAEASA</sequence>
<dbReference type="EMBL" id="MCBT01000046">
    <property type="protein sequence ID" value="OEG72844.1"/>
    <property type="molecule type" value="Genomic_DNA"/>
</dbReference>
<dbReference type="Pfam" id="PF07277">
    <property type="entry name" value="SapC"/>
    <property type="match status" value="1"/>
</dbReference>
<dbReference type="RefSeq" id="WP_069671908.1">
    <property type="nucleotide sequence ID" value="NZ_JAWWDQ010000004.1"/>
</dbReference>
<organism evidence="1 2">
    <name type="scientific">Shewanella colwelliana</name>
    <name type="common">Alteromonas colwelliana</name>
    <dbReference type="NCBI Taxonomy" id="23"/>
    <lineage>
        <taxon>Bacteria</taxon>
        <taxon>Pseudomonadati</taxon>
        <taxon>Pseudomonadota</taxon>
        <taxon>Gammaproteobacteria</taxon>
        <taxon>Alteromonadales</taxon>
        <taxon>Shewanellaceae</taxon>
        <taxon>Shewanella</taxon>
    </lineage>
</organism>
<gene>
    <name evidence="1" type="ORF">BEL05_11280</name>
</gene>
<dbReference type="STRING" id="23.BEL05_11280"/>